<sequence length="87" mass="9100">MFPGGATSGVQPSGTANPGETEAQPMSKLLSCAPFCASPGIAVERTVSLPCRTQTGAQIGNMLLPTTVTFSKHLKPQYLKALGFRFT</sequence>
<keyword evidence="3" id="KW-1185">Reference proteome</keyword>
<organism evidence="2 3">
    <name type="scientific">Brevibacillus panacihumi W25</name>
    <dbReference type="NCBI Taxonomy" id="1408254"/>
    <lineage>
        <taxon>Bacteria</taxon>
        <taxon>Bacillati</taxon>
        <taxon>Bacillota</taxon>
        <taxon>Bacilli</taxon>
        <taxon>Bacillales</taxon>
        <taxon>Paenibacillaceae</taxon>
        <taxon>Brevibacillus</taxon>
    </lineage>
</organism>
<gene>
    <name evidence="2" type="ORF">T458_27825</name>
</gene>
<evidence type="ECO:0000313" key="2">
    <source>
        <dbReference type="EMBL" id="EST52239.1"/>
    </source>
</evidence>
<feature type="compositionally biased region" description="Polar residues" evidence="1">
    <location>
        <begin position="8"/>
        <end position="18"/>
    </location>
</feature>
<accession>V6M0U4</accession>
<reference evidence="2 3" key="1">
    <citation type="journal article" date="2014" name="Genome Announc.">
        <title>Draft Genome Sequence of Brevibacillus panacihumi Strain W25, a Halotolerant Hydrocarbon-Degrading Bacterium.</title>
        <authorList>
            <person name="Wang X."/>
            <person name="Jin D."/>
            <person name="Zhou L."/>
            <person name="Wu L."/>
            <person name="An W."/>
            <person name="Chen Y."/>
            <person name="Zhao L."/>
        </authorList>
    </citation>
    <scope>NUCLEOTIDE SEQUENCE [LARGE SCALE GENOMIC DNA]</scope>
    <source>
        <strain evidence="2 3">W25</strain>
    </source>
</reference>
<dbReference type="HOGENOM" id="CLU_2477269_0_0_9"/>
<evidence type="ECO:0000313" key="3">
    <source>
        <dbReference type="Proteomes" id="UP000017973"/>
    </source>
</evidence>
<name>V6M0U4_9BACL</name>
<dbReference type="AlphaFoldDB" id="V6M0U4"/>
<evidence type="ECO:0000256" key="1">
    <source>
        <dbReference type="SAM" id="MobiDB-lite"/>
    </source>
</evidence>
<dbReference type="Proteomes" id="UP000017973">
    <property type="component" value="Unassembled WGS sequence"/>
</dbReference>
<comment type="caution">
    <text evidence="2">The sequence shown here is derived from an EMBL/GenBank/DDBJ whole genome shotgun (WGS) entry which is preliminary data.</text>
</comment>
<dbReference type="EMBL" id="AYJU01000018">
    <property type="protein sequence ID" value="EST52239.1"/>
    <property type="molecule type" value="Genomic_DNA"/>
</dbReference>
<protein>
    <submittedName>
        <fullName evidence="2">Uncharacterized protein</fullName>
    </submittedName>
</protein>
<proteinExistence type="predicted"/>
<feature type="region of interest" description="Disordered" evidence="1">
    <location>
        <begin position="1"/>
        <end position="23"/>
    </location>
</feature>